<gene>
    <name evidence="6" type="ORF">KL86APRO_12608</name>
</gene>
<accession>A0A212KCS5</accession>
<dbReference type="InterPro" id="IPR036388">
    <property type="entry name" value="WH-like_DNA-bd_sf"/>
</dbReference>
<evidence type="ECO:0000256" key="1">
    <source>
        <dbReference type="ARBA" id="ARBA00009437"/>
    </source>
</evidence>
<feature type="domain" description="HTH lysR-type" evidence="5">
    <location>
        <begin position="1"/>
        <end position="58"/>
    </location>
</feature>
<dbReference type="GO" id="GO:0032993">
    <property type="term" value="C:protein-DNA complex"/>
    <property type="evidence" value="ECO:0007669"/>
    <property type="project" value="TreeGrafter"/>
</dbReference>
<sequence length="304" mass="33403">MELRHLRYFLAVAEERNFTRAAEKLGISQPPLSQQIQALEAEIGVRLFHRVRQGVELTEAGEAFLAKTSLFPDQVEDAKRAAQRAARGEVGRLRISFTASAIFNLLVPRLIRGYRHRFPEIRLFLEEDATARQIDLLRKGEIDVAFLRPGPQAPEGLKLVRFEDEPMLLVVPSVHRLAGRAAASLDEVRDEPFVVLPRGAESCLYAEVTRCCLECGFLPKPTQEGPHMTSVIHLVAAGMGVSVVPQSVAAAVTIEGVAYVPISGAVPKAPMALASRRDNRLAAVRNFVVMAMKELRGAVPVPAF</sequence>
<dbReference type="PANTHER" id="PTHR30346:SF30">
    <property type="entry name" value="SMALL NEUTRAL PROTEASE REGULATORY PROTEIN"/>
    <property type="match status" value="1"/>
</dbReference>
<protein>
    <submittedName>
        <fullName evidence="6">Transcriptional regulator</fullName>
    </submittedName>
</protein>
<dbReference type="PANTHER" id="PTHR30346">
    <property type="entry name" value="TRANSCRIPTIONAL DUAL REGULATOR HCAR-RELATED"/>
    <property type="match status" value="1"/>
</dbReference>
<dbReference type="InterPro" id="IPR036390">
    <property type="entry name" value="WH_DNA-bd_sf"/>
</dbReference>
<dbReference type="Pfam" id="PF03466">
    <property type="entry name" value="LysR_substrate"/>
    <property type="match status" value="1"/>
</dbReference>
<keyword evidence="2" id="KW-0805">Transcription regulation</keyword>
<dbReference type="FunFam" id="1.10.10.10:FF:000001">
    <property type="entry name" value="LysR family transcriptional regulator"/>
    <property type="match status" value="1"/>
</dbReference>
<dbReference type="SUPFAM" id="SSF53850">
    <property type="entry name" value="Periplasmic binding protein-like II"/>
    <property type="match status" value="1"/>
</dbReference>
<dbReference type="Gene3D" id="1.10.10.10">
    <property type="entry name" value="Winged helix-like DNA-binding domain superfamily/Winged helix DNA-binding domain"/>
    <property type="match status" value="1"/>
</dbReference>
<dbReference type="PRINTS" id="PR00039">
    <property type="entry name" value="HTHLYSR"/>
</dbReference>
<evidence type="ECO:0000256" key="2">
    <source>
        <dbReference type="ARBA" id="ARBA00023015"/>
    </source>
</evidence>
<keyword evidence="4" id="KW-0804">Transcription</keyword>
<dbReference type="InterPro" id="IPR005119">
    <property type="entry name" value="LysR_subst-bd"/>
</dbReference>
<dbReference type="Pfam" id="PF00126">
    <property type="entry name" value="HTH_1"/>
    <property type="match status" value="1"/>
</dbReference>
<proteinExistence type="inferred from homology"/>
<dbReference type="GO" id="GO:0003700">
    <property type="term" value="F:DNA-binding transcription factor activity"/>
    <property type="evidence" value="ECO:0007669"/>
    <property type="project" value="InterPro"/>
</dbReference>
<dbReference type="GO" id="GO:0003677">
    <property type="term" value="F:DNA binding"/>
    <property type="evidence" value="ECO:0007669"/>
    <property type="project" value="UniProtKB-KW"/>
</dbReference>
<evidence type="ECO:0000259" key="5">
    <source>
        <dbReference type="PROSITE" id="PS50931"/>
    </source>
</evidence>
<evidence type="ECO:0000313" key="6">
    <source>
        <dbReference type="EMBL" id="SBW09500.1"/>
    </source>
</evidence>
<dbReference type="EMBL" id="FLUO01000001">
    <property type="protein sequence ID" value="SBW09500.1"/>
    <property type="molecule type" value="Genomic_DNA"/>
</dbReference>
<dbReference type="AlphaFoldDB" id="A0A212KCS5"/>
<keyword evidence="3" id="KW-0238">DNA-binding</keyword>
<dbReference type="Gene3D" id="3.40.190.10">
    <property type="entry name" value="Periplasmic binding protein-like II"/>
    <property type="match status" value="2"/>
</dbReference>
<dbReference type="InterPro" id="IPR000847">
    <property type="entry name" value="LysR_HTH_N"/>
</dbReference>
<dbReference type="SUPFAM" id="SSF46785">
    <property type="entry name" value="Winged helix' DNA-binding domain"/>
    <property type="match status" value="1"/>
</dbReference>
<evidence type="ECO:0000256" key="3">
    <source>
        <dbReference type="ARBA" id="ARBA00023125"/>
    </source>
</evidence>
<reference evidence="6" key="1">
    <citation type="submission" date="2016-04" db="EMBL/GenBank/DDBJ databases">
        <authorList>
            <person name="Evans L.H."/>
            <person name="Alamgir A."/>
            <person name="Owens N."/>
            <person name="Weber N.D."/>
            <person name="Virtaneva K."/>
            <person name="Barbian K."/>
            <person name="Babar A."/>
            <person name="Rosenke K."/>
        </authorList>
    </citation>
    <scope>NUCLEOTIDE SEQUENCE</scope>
    <source>
        <strain evidence="6">86</strain>
    </source>
</reference>
<dbReference type="PROSITE" id="PS50931">
    <property type="entry name" value="HTH_LYSR"/>
    <property type="match status" value="1"/>
</dbReference>
<organism evidence="6">
    <name type="scientific">uncultured Alphaproteobacteria bacterium</name>
    <dbReference type="NCBI Taxonomy" id="91750"/>
    <lineage>
        <taxon>Bacteria</taxon>
        <taxon>Pseudomonadati</taxon>
        <taxon>Pseudomonadota</taxon>
        <taxon>Alphaproteobacteria</taxon>
        <taxon>environmental samples</taxon>
    </lineage>
</organism>
<comment type="similarity">
    <text evidence="1">Belongs to the LysR transcriptional regulatory family.</text>
</comment>
<evidence type="ECO:0000256" key="4">
    <source>
        <dbReference type="ARBA" id="ARBA00023163"/>
    </source>
</evidence>
<name>A0A212KCS5_9PROT</name>